<comment type="similarity">
    <text evidence="5">Belongs to the bacterial solute-binding protein PotD/PotF family.</text>
</comment>
<name>A0A1M5NPW4_9RHOB</name>
<feature type="signal peptide" evidence="7">
    <location>
        <begin position="1"/>
        <end position="26"/>
    </location>
</feature>
<evidence type="ECO:0000256" key="7">
    <source>
        <dbReference type="SAM" id="SignalP"/>
    </source>
</evidence>
<organism evidence="8 9">
    <name type="scientific">Cognatiyoonia sediminum</name>
    <dbReference type="NCBI Taxonomy" id="1508389"/>
    <lineage>
        <taxon>Bacteria</taxon>
        <taxon>Pseudomonadati</taxon>
        <taxon>Pseudomonadota</taxon>
        <taxon>Alphaproteobacteria</taxon>
        <taxon>Rhodobacterales</taxon>
        <taxon>Paracoccaceae</taxon>
        <taxon>Cognatiyoonia</taxon>
    </lineage>
</organism>
<dbReference type="GO" id="GO:0042597">
    <property type="term" value="C:periplasmic space"/>
    <property type="evidence" value="ECO:0007669"/>
    <property type="project" value="UniProtKB-SubCell"/>
</dbReference>
<evidence type="ECO:0000256" key="6">
    <source>
        <dbReference type="PIRSR" id="PIRSR019574-1"/>
    </source>
</evidence>
<dbReference type="PANTHER" id="PTHR30222">
    <property type="entry name" value="SPERMIDINE/PUTRESCINE-BINDING PERIPLASMIC PROTEIN"/>
    <property type="match status" value="1"/>
</dbReference>
<dbReference type="Proteomes" id="UP000184074">
    <property type="component" value="Unassembled WGS sequence"/>
</dbReference>
<feature type="binding site" evidence="6">
    <location>
        <position position="38"/>
    </location>
    <ligand>
        <name>spermidine</name>
        <dbReference type="ChEBI" id="CHEBI:57834"/>
    </ligand>
</feature>
<dbReference type="GO" id="GO:0019808">
    <property type="term" value="F:polyamine binding"/>
    <property type="evidence" value="ECO:0007669"/>
    <property type="project" value="InterPro"/>
</dbReference>
<dbReference type="Gene3D" id="3.40.190.10">
    <property type="entry name" value="Periplasmic binding protein-like II"/>
    <property type="match status" value="2"/>
</dbReference>
<feature type="chain" id="PRO_5013336539" description="Putrescine-binding periplasmic protein" evidence="7">
    <location>
        <begin position="27"/>
        <end position="370"/>
    </location>
</feature>
<evidence type="ECO:0000256" key="2">
    <source>
        <dbReference type="ARBA" id="ARBA00022448"/>
    </source>
</evidence>
<keyword evidence="2 5" id="KW-0813">Transport</keyword>
<dbReference type="PIRSF" id="PIRSF019574">
    <property type="entry name" value="Periplasmic_polyamine_BP"/>
    <property type="match status" value="1"/>
</dbReference>
<dbReference type="GO" id="GO:0015846">
    <property type="term" value="P:polyamine transport"/>
    <property type="evidence" value="ECO:0007669"/>
    <property type="project" value="InterPro"/>
</dbReference>
<dbReference type="PRINTS" id="PR00909">
    <property type="entry name" value="SPERMDNBNDNG"/>
</dbReference>
<evidence type="ECO:0000313" key="8">
    <source>
        <dbReference type="EMBL" id="SHG91560.1"/>
    </source>
</evidence>
<dbReference type="Pfam" id="PF13416">
    <property type="entry name" value="SBP_bac_8"/>
    <property type="match status" value="1"/>
</dbReference>
<dbReference type="InterPro" id="IPR006059">
    <property type="entry name" value="SBP"/>
</dbReference>
<dbReference type="STRING" id="1508389.SAMN05444003_1536"/>
<keyword evidence="9" id="KW-1185">Reference proteome</keyword>
<protein>
    <recommendedName>
        <fullName evidence="5">Putrescine-binding periplasmic protein</fullName>
    </recommendedName>
</protein>
<keyword evidence="3 7" id="KW-0732">Signal</keyword>
<evidence type="ECO:0000256" key="3">
    <source>
        <dbReference type="ARBA" id="ARBA00022729"/>
    </source>
</evidence>
<dbReference type="RefSeq" id="WP_072900470.1">
    <property type="nucleotide sequence ID" value="NZ_FQXB01000001.1"/>
</dbReference>
<keyword evidence="4 5" id="KW-0574">Periplasm</keyword>
<comment type="function">
    <text evidence="5">Required for the activity of the bacterial periplasmic transport system of putrescine.</text>
</comment>
<reference evidence="8 9" key="1">
    <citation type="submission" date="2016-11" db="EMBL/GenBank/DDBJ databases">
        <authorList>
            <person name="Jaros S."/>
            <person name="Januszkiewicz K."/>
            <person name="Wedrychowicz H."/>
        </authorList>
    </citation>
    <scope>NUCLEOTIDE SEQUENCE [LARGE SCALE GENOMIC DNA]</scope>
    <source>
        <strain evidence="8 9">DSM 28715</strain>
    </source>
</reference>
<evidence type="ECO:0000256" key="4">
    <source>
        <dbReference type="ARBA" id="ARBA00022764"/>
    </source>
</evidence>
<dbReference type="PANTHER" id="PTHR30222:SF12">
    <property type="entry name" value="NORSPERMIDINE SENSOR"/>
    <property type="match status" value="1"/>
</dbReference>
<dbReference type="SUPFAM" id="SSF53850">
    <property type="entry name" value="Periplasmic binding protein-like II"/>
    <property type="match status" value="1"/>
</dbReference>
<dbReference type="InterPro" id="IPR001188">
    <property type="entry name" value="Sperm_putr-bd"/>
</dbReference>
<gene>
    <name evidence="8" type="ORF">SAMN05444003_1536</name>
</gene>
<dbReference type="EMBL" id="FQXB01000001">
    <property type="protein sequence ID" value="SHG91560.1"/>
    <property type="molecule type" value="Genomic_DNA"/>
</dbReference>
<evidence type="ECO:0000256" key="1">
    <source>
        <dbReference type="ARBA" id="ARBA00004418"/>
    </source>
</evidence>
<accession>A0A1M5NPW4</accession>
<comment type="subcellular location">
    <subcellularLocation>
        <location evidence="1 5">Periplasm</location>
    </subcellularLocation>
</comment>
<dbReference type="OrthoDB" id="9769319at2"/>
<sequence>MKTLKTSSSALLAAILSIASAQSATAQDRVLKVTNWGEYIGEDTIANFEAEYGIEVIYDVYDSAESIDAKLLAGNSGYDVVVHASGDAARLIKAGNILAPLDFSKLDNLRHIDPAIMEQLAAEWDPGNVHMLPYMWGSHGVTYNNELVLETYPDAPVGSLDLIFDPVHMAELSKCGVSFLDSPGDIIPMALSYLGFDPNSTNPEDYEKVGAMLAEIRPYVKTFDNYAYQRMPQREFCVATTWGPDGLLAMSGAAEANTGVVLDFFLPPGESAAQLWVDSWMIPADAENVEDAHLFLNYMMRPEVAAGDTNFVWYATANIDAKPLIDEEVISSPAAFPTSDQVELMYTTVVLPPRVERLQTRTWTNFKAGN</sequence>
<evidence type="ECO:0000256" key="5">
    <source>
        <dbReference type="PIRNR" id="PIRNR019574"/>
    </source>
</evidence>
<evidence type="ECO:0000313" key="9">
    <source>
        <dbReference type="Proteomes" id="UP000184074"/>
    </source>
</evidence>
<dbReference type="AlphaFoldDB" id="A0A1M5NPW4"/>
<proteinExistence type="inferred from homology"/>